<dbReference type="EMBL" id="FWYC01000019">
    <property type="protein sequence ID" value="SMD23592.1"/>
    <property type="molecule type" value="Genomic_DNA"/>
</dbReference>
<dbReference type="Proteomes" id="UP000192840">
    <property type="component" value="Unassembled WGS sequence"/>
</dbReference>
<dbReference type="STRING" id="40571.SAMN05660733_07295"/>
<dbReference type="AlphaFoldDB" id="A0A1W2FPE9"/>
<proteinExistence type="predicted"/>
<evidence type="ECO:0000313" key="1">
    <source>
        <dbReference type="EMBL" id="SMD23592.1"/>
    </source>
</evidence>
<evidence type="ECO:0000313" key="2">
    <source>
        <dbReference type="Proteomes" id="UP000192840"/>
    </source>
</evidence>
<accession>A0A1W2FPE9</accession>
<dbReference type="RefSeq" id="WP_030481372.1">
    <property type="nucleotide sequence ID" value="NZ_FWYC01000019.1"/>
</dbReference>
<sequence>MGSARGQERTQTLFGELLRQRRQTAEEFSEAAEVFARDHGLKGTISPRHVRRLASGKRDDGRDLGPVTAATGRLLEEMLGVPIERLLESVEQSAPTATEDELALRARFAVGRALDLDTVGLMRQKLDITRVIDRKLGASSLRSELCAQIDHMERVLRDVLDQPIRAALAALLVDAAALAGWQSLDQGLVNDSWNHYDTAKAAAREARSVELEAYACAGQAVVLLDIGEADAAVDLTRHALELARGRVPRLLYSWLSAGYGEACAASGERAQCLIAFDDALRSMPARVDGSETPYLVFDSTHLARWRGNALARLGDQEAIGVLLDVLRNLDPTFARAETMLRVDLAQVLTANGAIDEAAAHVERARLLAAQVGSQRQQKRLTALAS</sequence>
<dbReference type="InterPro" id="IPR011990">
    <property type="entry name" value="TPR-like_helical_dom_sf"/>
</dbReference>
<dbReference type="OrthoDB" id="3576575at2"/>
<dbReference type="Gene3D" id="1.25.40.10">
    <property type="entry name" value="Tetratricopeptide repeat domain"/>
    <property type="match status" value="1"/>
</dbReference>
<dbReference type="SUPFAM" id="SSF48452">
    <property type="entry name" value="TPR-like"/>
    <property type="match status" value="1"/>
</dbReference>
<gene>
    <name evidence="1" type="ORF">SAMN05660733_07295</name>
</gene>
<protein>
    <submittedName>
        <fullName evidence="1">Uncharacterized protein</fullName>
    </submittedName>
</protein>
<reference evidence="2" key="1">
    <citation type="submission" date="2017-04" db="EMBL/GenBank/DDBJ databases">
        <authorList>
            <person name="Varghese N."/>
            <person name="Submissions S."/>
        </authorList>
    </citation>
    <scope>NUCLEOTIDE SEQUENCE [LARGE SCALE GENOMIC DNA]</scope>
    <source>
        <strain evidence="2">DSM 44073</strain>
    </source>
</reference>
<organism evidence="1 2">
    <name type="scientific">Lentzea albidocapillata</name>
    <dbReference type="NCBI Taxonomy" id="40571"/>
    <lineage>
        <taxon>Bacteria</taxon>
        <taxon>Bacillati</taxon>
        <taxon>Actinomycetota</taxon>
        <taxon>Actinomycetes</taxon>
        <taxon>Pseudonocardiales</taxon>
        <taxon>Pseudonocardiaceae</taxon>
        <taxon>Lentzea</taxon>
    </lineage>
</organism>
<keyword evidence="2" id="KW-1185">Reference proteome</keyword>
<name>A0A1W2FPE9_9PSEU</name>